<proteinExistence type="predicted"/>
<protein>
    <submittedName>
        <fullName evidence="1">Uncharacterized protein</fullName>
    </submittedName>
</protein>
<dbReference type="AlphaFoldDB" id="A0A6S7GCV1"/>
<organism evidence="1 2">
    <name type="scientific">Paramuricea clavata</name>
    <name type="common">Red gorgonian</name>
    <name type="synonym">Violescent sea-whip</name>
    <dbReference type="NCBI Taxonomy" id="317549"/>
    <lineage>
        <taxon>Eukaryota</taxon>
        <taxon>Metazoa</taxon>
        <taxon>Cnidaria</taxon>
        <taxon>Anthozoa</taxon>
        <taxon>Octocorallia</taxon>
        <taxon>Malacalcyonacea</taxon>
        <taxon>Plexauridae</taxon>
        <taxon>Paramuricea</taxon>
    </lineage>
</organism>
<accession>A0A6S7GCV1</accession>
<comment type="caution">
    <text evidence="1">The sequence shown here is derived from an EMBL/GenBank/DDBJ whole genome shotgun (WGS) entry which is preliminary data.</text>
</comment>
<dbReference type="OrthoDB" id="5955758at2759"/>
<sequence length="238" mass="27438">MASHQLRISAVDFIGEDKEIVRVAKPDILYDDLEHYHDWLATLVERVNEALQPALPGRSTKIEDPCVPEKYVLHFLASLLELTDEVVSPHSISYTCHRAVPYCVRAIRVNYRVHSLTALKNVLEVQQKVKLSPKVAFCHYEQVEDMTSYSGSTFSMKEKITRAKANATSLAYPEQIEQPLTSRIALVVSEGEGRSMREVEIIYWADLYKTTKSFKFQLRFFCPKIRATIMLFIIYYIQ</sequence>
<evidence type="ECO:0000313" key="2">
    <source>
        <dbReference type="Proteomes" id="UP001152795"/>
    </source>
</evidence>
<keyword evidence="2" id="KW-1185">Reference proteome</keyword>
<name>A0A6S7GCV1_PARCT</name>
<evidence type="ECO:0000313" key="1">
    <source>
        <dbReference type="EMBL" id="CAB3988973.1"/>
    </source>
</evidence>
<reference evidence="1" key="1">
    <citation type="submission" date="2020-04" db="EMBL/GenBank/DDBJ databases">
        <authorList>
            <person name="Alioto T."/>
            <person name="Alioto T."/>
            <person name="Gomez Garrido J."/>
        </authorList>
    </citation>
    <scope>NUCLEOTIDE SEQUENCE</scope>
    <source>
        <strain evidence="1">A484AB</strain>
    </source>
</reference>
<dbReference type="EMBL" id="CACRXK020001413">
    <property type="protein sequence ID" value="CAB3988973.1"/>
    <property type="molecule type" value="Genomic_DNA"/>
</dbReference>
<dbReference type="Proteomes" id="UP001152795">
    <property type="component" value="Unassembled WGS sequence"/>
</dbReference>
<gene>
    <name evidence="1" type="ORF">PACLA_8A039868</name>
</gene>